<comment type="similarity">
    <text evidence="1">Belongs to the bacterial solute-binding protein ModA family.</text>
</comment>
<comment type="subunit">
    <text evidence="5">The complex is composed of two ATP-binding proteins (ModC), two transmembrane proteins (ModB) and a solute-binding protein (ModA).</text>
</comment>
<dbReference type="PIRSF" id="PIRSF004846">
    <property type="entry name" value="ModA"/>
    <property type="match status" value="1"/>
</dbReference>
<dbReference type="CDD" id="cd13539">
    <property type="entry name" value="PBP2_AvModA"/>
    <property type="match status" value="1"/>
</dbReference>
<keyword evidence="4 7" id="KW-0732">Signal</keyword>
<dbReference type="AlphaFoldDB" id="A0A2U8GZ87"/>
<evidence type="ECO:0000256" key="5">
    <source>
        <dbReference type="ARBA" id="ARBA00062515"/>
    </source>
</evidence>
<dbReference type="GO" id="GO:0015689">
    <property type="term" value="P:molybdate ion transport"/>
    <property type="evidence" value="ECO:0007669"/>
    <property type="project" value="InterPro"/>
</dbReference>
<dbReference type="RefSeq" id="WP_108971705.1">
    <property type="nucleotide sequence ID" value="NZ_CP022188.1"/>
</dbReference>
<gene>
    <name evidence="8" type="primary">modA</name>
    <name evidence="8" type="ORF">CEW87_04940</name>
</gene>
<feature type="chain" id="PRO_5016166355" evidence="7">
    <location>
        <begin position="24"/>
        <end position="251"/>
    </location>
</feature>
<dbReference type="GO" id="GO:0046872">
    <property type="term" value="F:metal ion binding"/>
    <property type="evidence" value="ECO:0007669"/>
    <property type="project" value="UniProtKB-KW"/>
</dbReference>
<dbReference type="FunFam" id="3.40.190.10:FF:000035">
    <property type="entry name" value="Molybdate ABC transporter substrate-binding protein"/>
    <property type="match status" value="1"/>
</dbReference>
<dbReference type="PANTHER" id="PTHR30632:SF14">
    <property type="entry name" value="TUNGSTATE_MOLYBDATE_CHROMATE-BINDING PROTEIN MODA"/>
    <property type="match status" value="1"/>
</dbReference>
<reference evidence="8 9" key="1">
    <citation type="submission" date="2017-06" db="EMBL/GenBank/DDBJ databases">
        <title>Azoarcus sp. TSNA42 complete genome sequence.</title>
        <authorList>
            <person name="Woo J.-H."/>
            <person name="Kim H.-S."/>
        </authorList>
    </citation>
    <scope>NUCLEOTIDE SEQUENCE [LARGE SCALE GENOMIC DNA]</scope>
    <source>
        <strain evidence="8 9">TSNA42</strain>
    </source>
</reference>
<organism evidence="8 9">
    <name type="scientific">Parazoarcus communis</name>
    <dbReference type="NCBI Taxonomy" id="41977"/>
    <lineage>
        <taxon>Bacteria</taxon>
        <taxon>Pseudomonadati</taxon>
        <taxon>Pseudomonadota</taxon>
        <taxon>Betaproteobacteria</taxon>
        <taxon>Rhodocyclales</taxon>
        <taxon>Zoogloeaceae</taxon>
        <taxon>Parazoarcus</taxon>
    </lineage>
</organism>
<evidence type="ECO:0000256" key="7">
    <source>
        <dbReference type="SAM" id="SignalP"/>
    </source>
</evidence>
<accession>A0A2U8GZ87</accession>
<keyword evidence="2 6" id="KW-0500">Molybdenum</keyword>
<evidence type="ECO:0000256" key="2">
    <source>
        <dbReference type="ARBA" id="ARBA00022505"/>
    </source>
</evidence>
<dbReference type="InterPro" id="IPR044084">
    <property type="entry name" value="AvModA-like_subst-bd"/>
</dbReference>
<dbReference type="GO" id="GO:1901359">
    <property type="term" value="F:tungstate binding"/>
    <property type="evidence" value="ECO:0007669"/>
    <property type="project" value="UniProtKB-ARBA"/>
</dbReference>
<dbReference type="SUPFAM" id="SSF53850">
    <property type="entry name" value="Periplasmic binding protein-like II"/>
    <property type="match status" value="1"/>
</dbReference>
<dbReference type="OrthoDB" id="9785015at2"/>
<dbReference type="InterPro" id="IPR005950">
    <property type="entry name" value="ModA"/>
</dbReference>
<feature type="signal peptide" evidence="7">
    <location>
        <begin position="1"/>
        <end position="23"/>
    </location>
</feature>
<evidence type="ECO:0000256" key="1">
    <source>
        <dbReference type="ARBA" id="ARBA00009175"/>
    </source>
</evidence>
<dbReference type="InterPro" id="IPR050682">
    <property type="entry name" value="ModA/WtpA"/>
</dbReference>
<dbReference type="Proteomes" id="UP000244902">
    <property type="component" value="Chromosome"/>
</dbReference>
<dbReference type="EMBL" id="CP022188">
    <property type="protein sequence ID" value="AWI78764.1"/>
    <property type="molecule type" value="Genomic_DNA"/>
</dbReference>
<evidence type="ECO:0000256" key="4">
    <source>
        <dbReference type="ARBA" id="ARBA00022729"/>
    </source>
</evidence>
<sequence length="251" mass="26234">MKPPVSCLVIALSLGVFATGANAADVQVAVAANFTAPIKEIALQFEKDTGHKVLAAFGPTGGLYTQIRNGAPFEVFLAADSTTPARLEAEGEIVPGSRFTYAVGKLVLWSATAGYVDDQGEVLKKNAFKHLSIANPKIAAYGLAGTQVLDRLGLTAAVGPKLVEGTNITQSFQFVSTGNAELGFVALSQVFKDGAITSGSAWMVPAALYDPIRQDAVILKKGKDSEAAKVLVDYLKGPKAAAVIRAYGYDL</sequence>
<protein>
    <submittedName>
        <fullName evidence="8">Molybdate ABC transporter substrate-binding protein</fullName>
    </submittedName>
</protein>
<dbReference type="GO" id="GO:0030973">
    <property type="term" value="F:molybdate ion binding"/>
    <property type="evidence" value="ECO:0007669"/>
    <property type="project" value="InterPro"/>
</dbReference>
<dbReference type="Pfam" id="PF13531">
    <property type="entry name" value="SBP_bac_11"/>
    <property type="match status" value="1"/>
</dbReference>
<evidence type="ECO:0000313" key="8">
    <source>
        <dbReference type="EMBL" id="AWI78764.1"/>
    </source>
</evidence>
<evidence type="ECO:0000256" key="6">
    <source>
        <dbReference type="PIRSR" id="PIRSR004846-1"/>
    </source>
</evidence>
<proteinExistence type="inferred from homology"/>
<dbReference type="NCBIfam" id="TIGR01256">
    <property type="entry name" value="modA"/>
    <property type="match status" value="1"/>
</dbReference>
<feature type="binding site" evidence="6">
    <location>
        <position position="60"/>
    </location>
    <ligand>
        <name>molybdate</name>
        <dbReference type="ChEBI" id="CHEBI:36264"/>
    </ligand>
</feature>
<feature type="binding site" evidence="6">
    <location>
        <position position="168"/>
    </location>
    <ligand>
        <name>molybdate</name>
        <dbReference type="ChEBI" id="CHEBI:36264"/>
    </ligand>
</feature>
<dbReference type="PANTHER" id="PTHR30632">
    <property type="entry name" value="MOLYBDATE-BINDING PERIPLASMIC PROTEIN"/>
    <property type="match status" value="1"/>
</dbReference>
<dbReference type="Gene3D" id="3.40.190.10">
    <property type="entry name" value="Periplasmic binding protein-like II"/>
    <property type="match status" value="2"/>
</dbReference>
<keyword evidence="3 6" id="KW-0479">Metal-binding</keyword>
<name>A0A2U8GZ87_9RHOO</name>
<evidence type="ECO:0000256" key="3">
    <source>
        <dbReference type="ARBA" id="ARBA00022723"/>
    </source>
</evidence>
<evidence type="ECO:0000313" key="9">
    <source>
        <dbReference type="Proteomes" id="UP000244902"/>
    </source>
</evidence>